<comment type="caution">
    <text evidence="2">The sequence shown here is derived from an EMBL/GenBank/DDBJ whole genome shotgun (WGS) entry which is preliminary data.</text>
</comment>
<dbReference type="RefSeq" id="WP_238181722.1">
    <property type="nucleotide sequence ID" value="NZ_BPRB01000063.1"/>
</dbReference>
<evidence type="ECO:0000313" key="3">
    <source>
        <dbReference type="Proteomes" id="UP001055057"/>
    </source>
</evidence>
<feature type="transmembrane region" description="Helical" evidence="1">
    <location>
        <begin position="131"/>
        <end position="156"/>
    </location>
</feature>
<dbReference type="Proteomes" id="UP001055057">
    <property type="component" value="Unassembled WGS sequence"/>
</dbReference>
<evidence type="ECO:0000313" key="2">
    <source>
        <dbReference type="EMBL" id="GJE59131.1"/>
    </source>
</evidence>
<protein>
    <submittedName>
        <fullName evidence="2">Uncharacterized protein</fullName>
    </submittedName>
</protein>
<keyword evidence="1" id="KW-0812">Transmembrane</keyword>
<dbReference type="EMBL" id="BPRB01000063">
    <property type="protein sequence ID" value="GJE59131.1"/>
    <property type="molecule type" value="Genomic_DNA"/>
</dbReference>
<keyword evidence="3" id="KW-1185">Reference proteome</keyword>
<organism evidence="2 3">
    <name type="scientific">Methylobacterium trifolii</name>
    <dbReference type="NCBI Taxonomy" id="1003092"/>
    <lineage>
        <taxon>Bacteria</taxon>
        <taxon>Pseudomonadati</taxon>
        <taxon>Pseudomonadota</taxon>
        <taxon>Alphaproteobacteria</taxon>
        <taxon>Hyphomicrobiales</taxon>
        <taxon>Methylobacteriaceae</taxon>
        <taxon>Methylobacterium</taxon>
    </lineage>
</organism>
<sequence>MSRALDAQTFGSLTVIGAFAAAEAAAAFLSLHPGSEAAWYLNLAVFRPFELARAETSPLRGLFGPAALPGAVLLLAATLAVRACRFRFGVAAIANLCFSAAATLAYLSLGPGAPARAAGLLPPPALQGPDLAVIGLMLGSSALAFAVSHLSLVGLIRADRRARAAGA</sequence>
<keyword evidence="1" id="KW-0472">Membrane</keyword>
<evidence type="ECO:0000256" key="1">
    <source>
        <dbReference type="SAM" id="Phobius"/>
    </source>
</evidence>
<reference evidence="2" key="1">
    <citation type="journal article" date="2021" name="Front. Microbiol.">
        <title>Comprehensive Comparative Genomics and Phenotyping of Methylobacterium Species.</title>
        <authorList>
            <person name="Alessa O."/>
            <person name="Ogura Y."/>
            <person name="Fujitani Y."/>
            <person name="Takami H."/>
            <person name="Hayashi T."/>
            <person name="Sahin N."/>
            <person name="Tani A."/>
        </authorList>
    </citation>
    <scope>NUCLEOTIDE SEQUENCE</scope>
    <source>
        <strain evidence="2">DSM 23632</strain>
    </source>
</reference>
<reference evidence="2" key="2">
    <citation type="submission" date="2021-08" db="EMBL/GenBank/DDBJ databases">
        <authorList>
            <person name="Tani A."/>
            <person name="Ola A."/>
            <person name="Ogura Y."/>
            <person name="Katsura K."/>
            <person name="Hayashi T."/>
        </authorList>
    </citation>
    <scope>NUCLEOTIDE SEQUENCE</scope>
    <source>
        <strain evidence="2">DSM 23632</strain>
    </source>
</reference>
<proteinExistence type="predicted"/>
<feature type="transmembrane region" description="Helical" evidence="1">
    <location>
        <begin position="61"/>
        <end position="81"/>
    </location>
</feature>
<gene>
    <name evidence="2" type="ORF">MPOCJGCO_1218</name>
</gene>
<feature type="transmembrane region" description="Helical" evidence="1">
    <location>
        <begin position="88"/>
        <end position="111"/>
    </location>
</feature>
<name>A0ABQ4TV15_9HYPH</name>
<accession>A0ABQ4TV15</accession>
<keyword evidence="1" id="KW-1133">Transmembrane helix</keyword>